<dbReference type="Pfam" id="PF06886">
    <property type="entry name" value="TPX2"/>
    <property type="match status" value="1"/>
</dbReference>
<evidence type="ECO:0000256" key="4">
    <source>
        <dbReference type="ARBA" id="ARBA00022701"/>
    </source>
</evidence>
<dbReference type="InterPro" id="IPR009675">
    <property type="entry name" value="TPX2_fam"/>
</dbReference>
<dbReference type="PANTHER" id="PTHR14326">
    <property type="entry name" value="TARGETING PROTEIN FOR XKLP2"/>
    <property type="match status" value="1"/>
</dbReference>
<protein>
    <recommendedName>
        <fullName evidence="7">TPX2 C-terminal domain-containing protein</fullName>
    </recommendedName>
</protein>
<keyword evidence="9" id="KW-1185">Reference proteome</keyword>
<reference evidence="9" key="2">
    <citation type="journal article" date="2018" name="BMC Genomics">
        <title>A manually annotated Actinidia chinensis var. chinensis (kiwifruit) genome highlights the challenges associated with draft genomes and gene prediction in plants.</title>
        <authorList>
            <person name="Pilkington S.M."/>
            <person name="Crowhurst R."/>
            <person name="Hilario E."/>
            <person name="Nardozza S."/>
            <person name="Fraser L."/>
            <person name="Peng Y."/>
            <person name="Gunaseelan K."/>
            <person name="Simpson R."/>
            <person name="Tahir J."/>
            <person name="Deroles S.C."/>
            <person name="Templeton K."/>
            <person name="Luo Z."/>
            <person name="Davy M."/>
            <person name="Cheng C."/>
            <person name="McNeilage M."/>
            <person name="Scaglione D."/>
            <person name="Liu Y."/>
            <person name="Zhang Q."/>
            <person name="Datson P."/>
            <person name="De Silva N."/>
            <person name="Gardiner S.E."/>
            <person name="Bassett H."/>
            <person name="Chagne D."/>
            <person name="McCallum J."/>
            <person name="Dzierzon H."/>
            <person name="Deng C."/>
            <person name="Wang Y.Y."/>
            <person name="Barron L."/>
            <person name="Manako K."/>
            <person name="Bowen J."/>
            <person name="Foster T.M."/>
            <person name="Erridge Z.A."/>
            <person name="Tiffin H."/>
            <person name="Waite C.N."/>
            <person name="Davies K.M."/>
            <person name="Grierson E.P."/>
            <person name="Laing W.A."/>
            <person name="Kirk R."/>
            <person name="Chen X."/>
            <person name="Wood M."/>
            <person name="Montefiori M."/>
            <person name="Brummell D.A."/>
            <person name="Schwinn K.E."/>
            <person name="Catanach A."/>
            <person name="Fullerton C."/>
            <person name="Li D."/>
            <person name="Meiyalaghan S."/>
            <person name="Nieuwenhuizen N."/>
            <person name="Read N."/>
            <person name="Prakash R."/>
            <person name="Hunter D."/>
            <person name="Zhang H."/>
            <person name="McKenzie M."/>
            <person name="Knabel M."/>
            <person name="Harris A."/>
            <person name="Allan A.C."/>
            <person name="Gleave A."/>
            <person name="Chen A."/>
            <person name="Janssen B.J."/>
            <person name="Plunkett B."/>
            <person name="Ampomah-Dwamena C."/>
            <person name="Voogd C."/>
            <person name="Leif D."/>
            <person name="Lafferty D."/>
            <person name="Souleyre E.J.F."/>
            <person name="Varkonyi-Gasic E."/>
            <person name="Gambi F."/>
            <person name="Hanley J."/>
            <person name="Yao J.L."/>
            <person name="Cheung J."/>
            <person name="David K.M."/>
            <person name="Warren B."/>
            <person name="Marsh K."/>
            <person name="Snowden K.C."/>
            <person name="Lin-Wang K."/>
            <person name="Brian L."/>
            <person name="Martinez-Sanchez M."/>
            <person name="Wang M."/>
            <person name="Ileperuma N."/>
            <person name="Macnee N."/>
            <person name="Campin R."/>
            <person name="McAtee P."/>
            <person name="Drummond R.S.M."/>
            <person name="Espley R.V."/>
            <person name="Ireland H.S."/>
            <person name="Wu R."/>
            <person name="Atkinson R.G."/>
            <person name="Karunairetnam S."/>
            <person name="Bulley S."/>
            <person name="Chunkath S."/>
            <person name="Hanley Z."/>
            <person name="Storey R."/>
            <person name="Thrimawithana A.H."/>
            <person name="Thomson S."/>
            <person name="David C."/>
            <person name="Testolin R."/>
            <person name="Huang H."/>
            <person name="Hellens R.P."/>
            <person name="Schaffer R.J."/>
        </authorList>
    </citation>
    <scope>NUCLEOTIDE SEQUENCE [LARGE SCALE GENOMIC DNA]</scope>
    <source>
        <strain evidence="9">cv. Red5</strain>
    </source>
</reference>
<proteinExistence type="inferred from homology"/>
<dbReference type="GO" id="GO:0005819">
    <property type="term" value="C:spindle"/>
    <property type="evidence" value="ECO:0007669"/>
    <property type="project" value="InterPro"/>
</dbReference>
<evidence type="ECO:0000313" key="9">
    <source>
        <dbReference type="Proteomes" id="UP000241394"/>
    </source>
</evidence>
<dbReference type="AlphaFoldDB" id="A0A2R6S2Y4"/>
<keyword evidence="3" id="KW-0963">Cytoplasm</keyword>
<dbReference type="OrthoDB" id="1937095at2759"/>
<dbReference type="Gramene" id="PSS36632">
    <property type="protein sequence ID" value="PSS36632"/>
    <property type="gene ID" value="CEY00_Acc01150"/>
</dbReference>
<gene>
    <name evidence="8" type="ORF">CEY00_Acc01150</name>
</gene>
<evidence type="ECO:0000256" key="6">
    <source>
        <dbReference type="SAM" id="MobiDB-lite"/>
    </source>
</evidence>
<dbReference type="STRING" id="1590841.A0A2R6S2Y4"/>
<dbReference type="PANTHER" id="PTHR14326:SF39">
    <property type="entry name" value="TPX2 (TARGETING PROTEIN FOR XKLP2) PROTEIN FAMILY"/>
    <property type="match status" value="1"/>
</dbReference>
<dbReference type="GO" id="GO:0008017">
    <property type="term" value="F:microtubule binding"/>
    <property type="evidence" value="ECO:0007669"/>
    <property type="project" value="TreeGrafter"/>
</dbReference>
<evidence type="ECO:0000256" key="2">
    <source>
        <dbReference type="ARBA" id="ARBA00005885"/>
    </source>
</evidence>
<keyword evidence="5" id="KW-0206">Cytoskeleton</keyword>
<feature type="region of interest" description="Disordered" evidence="6">
    <location>
        <begin position="129"/>
        <end position="154"/>
    </location>
</feature>
<evidence type="ECO:0000313" key="8">
    <source>
        <dbReference type="EMBL" id="PSS36632.1"/>
    </source>
</evidence>
<sequence length="154" mass="17985">MESPSLKSAHKFVKSQSALQSSASRGMSRDELKERHVDKYKGSQKPHAKENTKPQDFKFHTQDRAVKRALFNYTVATKEYLIERQKKQIEKIQKIIEEEEVRMLRKEMIPRAQLMPFFDRPFFPQRSTRPLTVPRKPSFHMMGGDKSSSGISCI</sequence>
<dbReference type="Proteomes" id="UP000241394">
    <property type="component" value="Chromosome LG1"/>
</dbReference>
<reference evidence="8 9" key="1">
    <citation type="submission" date="2017-07" db="EMBL/GenBank/DDBJ databases">
        <title>An improved, manually edited Actinidia chinensis var. chinensis (kiwifruit) genome highlights the challenges associated with draft genomes and gene prediction in plants.</title>
        <authorList>
            <person name="Pilkington S."/>
            <person name="Crowhurst R."/>
            <person name="Hilario E."/>
            <person name="Nardozza S."/>
            <person name="Fraser L."/>
            <person name="Peng Y."/>
            <person name="Gunaseelan K."/>
            <person name="Simpson R."/>
            <person name="Tahir J."/>
            <person name="Deroles S."/>
            <person name="Templeton K."/>
            <person name="Luo Z."/>
            <person name="Davy M."/>
            <person name="Cheng C."/>
            <person name="Mcneilage M."/>
            <person name="Scaglione D."/>
            <person name="Liu Y."/>
            <person name="Zhang Q."/>
            <person name="Datson P."/>
            <person name="De Silva N."/>
            <person name="Gardiner S."/>
            <person name="Bassett H."/>
            <person name="Chagne D."/>
            <person name="Mccallum J."/>
            <person name="Dzierzon H."/>
            <person name="Deng C."/>
            <person name="Wang Y.-Y."/>
            <person name="Barron N."/>
            <person name="Manako K."/>
            <person name="Bowen J."/>
            <person name="Foster T."/>
            <person name="Erridge Z."/>
            <person name="Tiffin H."/>
            <person name="Waite C."/>
            <person name="Davies K."/>
            <person name="Grierson E."/>
            <person name="Laing W."/>
            <person name="Kirk R."/>
            <person name="Chen X."/>
            <person name="Wood M."/>
            <person name="Montefiori M."/>
            <person name="Brummell D."/>
            <person name="Schwinn K."/>
            <person name="Catanach A."/>
            <person name="Fullerton C."/>
            <person name="Li D."/>
            <person name="Meiyalaghan S."/>
            <person name="Nieuwenhuizen N."/>
            <person name="Read N."/>
            <person name="Prakash R."/>
            <person name="Hunter D."/>
            <person name="Zhang H."/>
            <person name="Mckenzie M."/>
            <person name="Knabel M."/>
            <person name="Harris A."/>
            <person name="Allan A."/>
            <person name="Chen A."/>
            <person name="Janssen B."/>
            <person name="Plunkett B."/>
            <person name="Dwamena C."/>
            <person name="Voogd C."/>
            <person name="Leif D."/>
            <person name="Lafferty D."/>
            <person name="Souleyre E."/>
            <person name="Varkonyi-Gasic E."/>
            <person name="Gambi F."/>
            <person name="Hanley J."/>
            <person name="Yao J.-L."/>
            <person name="Cheung J."/>
            <person name="David K."/>
            <person name="Warren B."/>
            <person name="Marsh K."/>
            <person name="Snowden K."/>
            <person name="Lin-Wang K."/>
            <person name="Brian L."/>
            <person name="Martinez-Sanchez M."/>
            <person name="Wang M."/>
            <person name="Ileperuma N."/>
            <person name="Macnee N."/>
            <person name="Campin R."/>
            <person name="Mcatee P."/>
            <person name="Drummond R."/>
            <person name="Espley R."/>
            <person name="Ireland H."/>
            <person name="Wu R."/>
            <person name="Atkinson R."/>
            <person name="Karunairetnam S."/>
            <person name="Bulley S."/>
            <person name="Chunkath S."/>
            <person name="Hanley Z."/>
            <person name="Storey R."/>
            <person name="Thrimawithana A."/>
            <person name="Thomson S."/>
            <person name="David C."/>
            <person name="Testolin R."/>
        </authorList>
    </citation>
    <scope>NUCLEOTIDE SEQUENCE [LARGE SCALE GENOMIC DNA]</scope>
    <source>
        <strain evidence="9">cv. Red5</strain>
        <tissue evidence="8">Young leaf</tissue>
    </source>
</reference>
<accession>A0A2R6S2Y4</accession>
<dbReference type="EMBL" id="NKQK01000001">
    <property type="protein sequence ID" value="PSS36632.1"/>
    <property type="molecule type" value="Genomic_DNA"/>
</dbReference>
<dbReference type="OMA" id="RAMFNYE"/>
<comment type="caution">
    <text evidence="8">The sequence shown here is derived from an EMBL/GenBank/DDBJ whole genome shotgun (WGS) entry which is preliminary data.</text>
</comment>
<keyword evidence="4" id="KW-0493">Microtubule</keyword>
<feature type="domain" description="TPX2 C-terminal" evidence="7">
    <location>
        <begin position="57"/>
        <end position="132"/>
    </location>
</feature>
<comment type="similarity">
    <text evidence="2">Belongs to the TPX2 family.</text>
</comment>
<feature type="compositionally biased region" description="Polar residues" evidence="6">
    <location>
        <begin position="14"/>
        <end position="25"/>
    </location>
</feature>
<dbReference type="GO" id="GO:0090307">
    <property type="term" value="P:mitotic spindle assembly"/>
    <property type="evidence" value="ECO:0007669"/>
    <property type="project" value="TreeGrafter"/>
</dbReference>
<dbReference type="InParanoid" id="A0A2R6S2Y4"/>
<comment type="subcellular location">
    <subcellularLocation>
        <location evidence="1">Cytoplasm</location>
        <location evidence="1">Cytoskeleton</location>
    </subcellularLocation>
</comment>
<organism evidence="8 9">
    <name type="scientific">Actinidia chinensis var. chinensis</name>
    <name type="common">Chinese soft-hair kiwi</name>
    <dbReference type="NCBI Taxonomy" id="1590841"/>
    <lineage>
        <taxon>Eukaryota</taxon>
        <taxon>Viridiplantae</taxon>
        <taxon>Streptophyta</taxon>
        <taxon>Embryophyta</taxon>
        <taxon>Tracheophyta</taxon>
        <taxon>Spermatophyta</taxon>
        <taxon>Magnoliopsida</taxon>
        <taxon>eudicotyledons</taxon>
        <taxon>Gunneridae</taxon>
        <taxon>Pentapetalae</taxon>
        <taxon>asterids</taxon>
        <taxon>Ericales</taxon>
        <taxon>Actinidiaceae</taxon>
        <taxon>Actinidia</taxon>
    </lineage>
</organism>
<feature type="compositionally biased region" description="Basic and acidic residues" evidence="6">
    <location>
        <begin position="27"/>
        <end position="59"/>
    </location>
</feature>
<evidence type="ECO:0000256" key="3">
    <source>
        <dbReference type="ARBA" id="ARBA00022490"/>
    </source>
</evidence>
<name>A0A2R6S2Y4_ACTCC</name>
<evidence type="ECO:0000256" key="5">
    <source>
        <dbReference type="ARBA" id="ARBA00023212"/>
    </source>
</evidence>
<evidence type="ECO:0000256" key="1">
    <source>
        <dbReference type="ARBA" id="ARBA00004245"/>
    </source>
</evidence>
<dbReference type="GO" id="GO:0005880">
    <property type="term" value="C:nuclear microtubule"/>
    <property type="evidence" value="ECO:0007669"/>
    <property type="project" value="TreeGrafter"/>
</dbReference>
<dbReference type="GO" id="GO:0030295">
    <property type="term" value="F:protein kinase activator activity"/>
    <property type="evidence" value="ECO:0007669"/>
    <property type="project" value="TreeGrafter"/>
</dbReference>
<dbReference type="InterPro" id="IPR027329">
    <property type="entry name" value="TPX2_C"/>
</dbReference>
<feature type="region of interest" description="Disordered" evidence="6">
    <location>
        <begin position="1"/>
        <end position="59"/>
    </location>
</feature>
<evidence type="ECO:0000259" key="7">
    <source>
        <dbReference type="Pfam" id="PF06886"/>
    </source>
</evidence>
<dbReference type="GO" id="GO:0060236">
    <property type="term" value="P:regulation of mitotic spindle organization"/>
    <property type="evidence" value="ECO:0007669"/>
    <property type="project" value="InterPro"/>
</dbReference>